<dbReference type="OrthoDB" id="5988934at2759"/>
<protein>
    <submittedName>
        <fullName evidence="2">Uncharacterized protein</fullName>
    </submittedName>
</protein>
<keyword evidence="3" id="KW-1185">Reference proteome</keyword>
<dbReference type="Proteomes" id="UP000244005">
    <property type="component" value="Unassembled WGS sequence"/>
</dbReference>
<evidence type="ECO:0000313" key="3">
    <source>
        <dbReference type="Proteomes" id="UP000244005"/>
    </source>
</evidence>
<keyword evidence="1" id="KW-0175">Coiled coil</keyword>
<name>A0A2R6X9K8_MARPO</name>
<sequence length="244" mass="27739">MDFENKLLNLVQTVLEEMKVLRQEFKAQNVDLAAAKNEIRELKISHKSFEKIMLQISGSVEDIQDNVGSQASTVTTPALHEVVETVKVIMKSYAEATKSAHISFCREQEIEKTNQFARMKNVRISDLPESEKEEVKSVVTKFLTETLDVPNPDLAQAYRIGNKGAQPRAIIVKFVDQAKRDMALANKAILKGWRIWLDPDLTPLQVETRRKELAKVKEAQDAGFVAYLRDNQAIITKRRRQSST</sequence>
<feature type="coiled-coil region" evidence="1">
    <location>
        <begin position="18"/>
        <end position="52"/>
    </location>
</feature>
<organism evidence="2 3">
    <name type="scientific">Marchantia polymorpha</name>
    <name type="common">Common liverwort</name>
    <name type="synonym">Marchantia aquatica</name>
    <dbReference type="NCBI Taxonomy" id="3197"/>
    <lineage>
        <taxon>Eukaryota</taxon>
        <taxon>Viridiplantae</taxon>
        <taxon>Streptophyta</taxon>
        <taxon>Embryophyta</taxon>
        <taxon>Marchantiophyta</taxon>
        <taxon>Marchantiopsida</taxon>
        <taxon>Marchantiidae</taxon>
        <taxon>Marchantiales</taxon>
        <taxon>Marchantiaceae</taxon>
        <taxon>Marchantia</taxon>
    </lineage>
</organism>
<accession>A0A2R6X9K8</accession>
<dbReference type="EMBL" id="KZ772700">
    <property type="protein sequence ID" value="PTQ42774.1"/>
    <property type="molecule type" value="Genomic_DNA"/>
</dbReference>
<gene>
    <name evidence="2" type="ORF">MARPO_0028s0087</name>
</gene>
<evidence type="ECO:0000256" key="1">
    <source>
        <dbReference type="SAM" id="Coils"/>
    </source>
</evidence>
<proteinExistence type="predicted"/>
<dbReference type="AlphaFoldDB" id="A0A2R6X9K8"/>
<reference evidence="3" key="1">
    <citation type="journal article" date="2017" name="Cell">
        <title>Insights into land plant evolution garnered from the Marchantia polymorpha genome.</title>
        <authorList>
            <person name="Bowman J.L."/>
            <person name="Kohchi T."/>
            <person name="Yamato K.T."/>
            <person name="Jenkins J."/>
            <person name="Shu S."/>
            <person name="Ishizaki K."/>
            <person name="Yamaoka S."/>
            <person name="Nishihama R."/>
            <person name="Nakamura Y."/>
            <person name="Berger F."/>
            <person name="Adam C."/>
            <person name="Aki S.S."/>
            <person name="Althoff F."/>
            <person name="Araki T."/>
            <person name="Arteaga-Vazquez M.A."/>
            <person name="Balasubrmanian S."/>
            <person name="Barry K."/>
            <person name="Bauer D."/>
            <person name="Boehm C.R."/>
            <person name="Briginshaw L."/>
            <person name="Caballero-Perez J."/>
            <person name="Catarino B."/>
            <person name="Chen F."/>
            <person name="Chiyoda S."/>
            <person name="Chovatia M."/>
            <person name="Davies K.M."/>
            <person name="Delmans M."/>
            <person name="Demura T."/>
            <person name="Dierschke T."/>
            <person name="Dolan L."/>
            <person name="Dorantes-Acosta A.E."/>
            <person name="Eklund D.M."/>
            <person name="Florent S.N."/>
            <person name="Flores-Sandoval E."/>
            <person name="Fujiyama A."/>
            <person name="Fukuzawa H."/>
            <person name="Galik B."/>
            <person name="Grimanelli D."/>
            <person name="Grimwood J."/>
            <person name="Grossniklaus U."/>
            <person name="Hamada T."/>
            <person name="Haseloff J."/>
            <person name="Hetherington A.J."/>
            <person name="Higo A."/>
            <person name="Hirakawa Y."/>
            <person name="Hundley H.N."/>
            <person name="Ikeda Y."/>
            <person name="Inoue K."/>
            <person name="Inoue S.I."/>
            <person name="Ishida S."/>
            <person name="Jia Q."/>
            <person name="Kakita M."/>
            <person name="Kanazawa T."/>
            <person name="Kawai Y."/>
            <person name="Kawashima T."/>
            <person name="Kennedy M."/>
            <person name="Kinose K."/>
            <person name="Kinoshita T."/>
            <person name="Kohara Y."/>
            <person name="Koide E."/>
            <person name="Komatsu K."/>
            <person name="Kopischke S."/>
            <person name="Kubo M."/>
            <person name="Kyozuka J."/>
            <person name="Lagercrantz U."/>
            <person name="Lin S.S."/>
            <person name="Lindquist E."/>
            <person name="Lipzen A.M."/>
            <person name="Lu C.W."/>
            <person name="De Luna E."/>
            <person name="Martienssen R.A."/>
            <person name="Minamino N."/>
            <person name="Mizutani M."/>
            <person name="Mizutani M."/>
            <person name="Mochizuki N."/>
            <person name="Monte I."/>
            <person name="Mosher R."/>
            <person name="Nagasaki H."/>
            <person name="Nakagami H."/>
            <person name="Naramoto S."/>
            <person name="Nishitani K."/>
            <person name="Ohtani M."/>
            <person name="Okamoto T."/>
            <person name="Okumura M."/>
            <person name="Phillips J."/>
            <person name="Pollak B."/>
            <person name="Reinders A."/>
            <person name="Rovekamp M."/>
            <person name="Sano R."/>
            <person name="Sawa S."/>
            <person name="Schmid M.W."/>
            <person name="Shirakawa M."/>
            <person name="Solano R."/>
            <person name="Spunde A."/>
            <person name="Suetsugu N."/>
            <person name="Sugano S."/>
            <person name="Sugiyama A."/>
            <person name="Sun R."/>
            <person name="Suzuki Y."/>
            <person name="Takenaka M."/>
            <person name="Takezawa D."/>
            <person name="Tomogane H."/>
            <person name="Tsuzuki M."/>
            <person name="Ueda T."/>
            <person name="Umeda M."/>
            <person name="Ward J.M."/>
            <person name="Watanabe Y."/>
            <person name="Yazaki K."/>
            <person name="Yokoyama R."/>
            <person name="Yoshitake Y."/>
            <person name="Yotsui I."/>
            <person name="Zachgo S."/>
            <person name="Schmutz J."/>
        </authorList>
    </citation>
    <scope>NUCLEOTIDE SEQUENCE [LARGE SCALE GENOMIC DNA]</scope>
    <source>
        <strain evidence="3">Tak-1</strain>
    </source>
</reference>
<dbReference type="Gene3D" id="3.30.70.1820">
    <property type="entry name" value="L1 transposable element, RRM domain"/>
    <property type="match status" value="1"/>
</dbReference>
<evidence type="ECO:0000313" key="2">
    <source>
        <dbReference type="EMBL" id="PTQ42774.1"/>
    </source>
</evidence>